<dbReference type="GO" id="GO:0005829">
    <property type="term" value="C:cytosol"/>
    <property type="evidence" value="ECO:0007669"/>
    <property type="project" value="TreeGrafter"/>
</dbReference>
<dbReference type="SUPFAM" id="SSF52374">
    <property type="entry name" value="Nucleotidylyl transferase"/>
    <property type="match status" value="1"/>
</dbReference>
<sequence length="352" mass="41074">MTREIPKVYDPKKVETKWYDHWLKKRYFHAEVNPDKKPFTIVIPPPNVTANLHMGHAFNNTIQDILIRYHRKLGYETLWLPGTDHAGIATQSVVERELLKEGKRRYDLGREKFVEKVWEWKEKHGSTIIHQLKMMGCSCDWERERFTLDEGLSNAVQEVFIRLYNKGLIYKGLRIVNWDPASATALADDEVEHKEVQGHLYHIRYKIKDSDDYIVVATTRPETLLGDTAVAIAPDDLEKYHLLGKKIIIPFVNREVDLVVDEHVDKEFGSGFVKVTPAHDPNDFEIGQRHNLPMVLMLDKDGKVLYRCLQFKDGEYVEELPIPDFLAGKDRFEARRIIVEKLKEMGQLEKIE</sequence>
<feature type="domain" description="Aminoacyl-tRNA synthetase class Ia" evidence="11">
    <location>
        <begin position="17"/>
        <end position="220"/>
    </location>
</feature>
<evidence type="ECO:0000313" key="13">
    <source>
        <dbReference type="EMBL" id="HHE54866.1"/>
    </source>
</evidence>
<keyword evidence="9" id="KW-0030">Aminoacyl-tRNA synthetase</keyword>
<evidence type="ECO:0000256" key="3">
    <source>
        <dbReference type="ARBA" id="ARBA00013169"/>
    </source>
</evidence>
<dbReference type="Gene3D" id="3.90.740.10">
    <property type="entry name" value="Valyl/Leucyl/Isoleucyl-tRNA synthetase, editing domain"/>
    <property type="match status" value="1"/>
</dbReference>
<comment type="subunit">
    <text evidence="2">Monomer.</text>
</comment>
<evidence type="ECO:0000256" key="10">
    <source>
        <dbReference type="ARBA" id="ARBA00029936"/>
    </source>
</evidence>
<dbReference type="InterPro" id="IPR014729">
    <property type="entry name" value="Rossmann-like_a/b/a_fold"/>
</dbReference>
<dbReference type="PROSITE" id="PS00178">
    <property type="entry name" value="AA_TRNA_LIGASE_I"/>
    <property type="match status" value="1"/>
</dbReference>
<evidence type="ECO:0000256" key="8">
    <source>
        <dbReference type="ARBA" id="ARBA00022917"/>
    </source>
</evidence>
<dbReference type="InterPro" id="IPR001412">
    <property type="entry name" value="aa-tRNA-synth_I_CS"/>
</dbReference>
<dbReference type="SUPFAM" id="SSF50677">
    <property type="entry name" value="ValRS/IleRS/LeuRS editing domain"/>
    <property type="match status" value="1"/>
</dbReference>
<keyword evidence="6" id="KW-0547">Nucleotide-binding</keyword>
<dbReference type="Gene3D" id="3.40.50.620">
    <property type="entry name" value="HUPs"/>
    <property type="match status" value="1"/>
</dbReference>
<protein>
    <recommendedName>
        <fullName evidence="3">valine--tRNA ligase</fullName>
        <ecNumber evidence="3">6.1.1.9</ecNumber>
    </recommendedName>
    <alternativeName>
        <fullName evidence="10">Valyl-tRNA synthetase</fullName>
    </alternativeName>
</protein>
<dbReference type="AlphaFoldDB" id="A0A7V5LIW1"/>
<evidence type="ECO:0000256" key="2">
    <source>
        <dbReference type="ARBA" id="ARBA00011245"/>
    </source>
</evidence>
<gene>
    <name evidence="13" type="ORF">ENL21_03730</name>
</gene>
<comment type="subcellular location">
    <subcellularLocation>
        <location evidence="1">Cytoplasm</location>
    </subcellularLocation>
</comment>
<keyword evidence="4" id="KW-0963">Cytoplasm</keyword>
<accession>A0A7V5LIW1</accession>
<evidence type="ECO:0000256" key="6">
    <source>
        <dbReference type="ARBA" id="ARBA00022741"/>
    </source>
</evidence>
<dbReference type="Proteomes" id="UP000886111">
    <property type="component" value="Unassembled WGS sequence"/>
</dbReference>
<evidence type="ECO:0000256" key="7">
    <source>
        <dbReference type="ARBA" id="ARBA00022840"/>
    </source>
</evidence>
<dbReference type="InterPro" id="IPR002300">
    <property type="entry name" value="aa-tRNA-synth_Ia"/>
</dbReference>
<dbReference type="GO" id="GO:0004832">
    <property type="term" value="F:valine-tRNA ligase activity"/>
    <property type="evidence" value="ECO:0007669"/>
    <property type="project" value="UniProtKB-EC"/>
</dbReference>
<dbReference type="InterPro" id="IPR002303">
    <property type="entry name" value="Valyl-tRNA_ligase"/>
</dbReference>
<evidence type="ECO:0000256" key="1">
    <source>
        <dbReference type="ARBA" id="ARBA00004496"/>
    </source>
</evidence>
<dbReference type="GO" id="GO:0002161">
    <property type="term" value="F:aminoacyl-tRNA deacylase activity"/>
    <property type="evidence" value="ECO:0007669"/>
    <property type="project" value="InterPro"/>
</dbReference>
<name>A0A7V5LIW1_CALAY</name>
<dbReference type="GO" id="GO:0006438">
    <property type="term" value="P:valyl-tRNA aminoacylation"/>
    <property type="evidence" value="ECO:0007669"/>
    <property type="project" value="InterPro"/>
</dbReference>
<evidence type="ECO:0000259" key="12">
    <source>
        <dbReference type="Pfam" id="PF13603"/>
    </source>
</evidence>
<evidence type="ECO:0000256" key="9">
    <source>
        <dbReference type="ARBA" id="ARBA00023146"/>
    </source>
</evidence>
<dbReference type="InterPro" id="IPR025709">
    <property type="entry name" value="Leu_tRNA-synth_edit"/>
</dbReference>
<proteinExistence type="predicted"/>
<evidence type="ECO:0000256" key="5">
    <source>
        <dbReference type="ARBA" id="ARBA00022598"/>
    </source>
</evidence>
<dbReference type="EC" id="6.1.1.9" evidence="3"/>
<organism evidence="13">
    <name type="scientific">Caldithrix abyssi</name>
    <dbReference type="NCBI Taxonomy" id="187145"/>
    <lineage>
        <taxon>Bacteria</taxon>
        <taxon>Pseudomonadati</taxon>
        <taxon>Calditrichota</taxon>
        <taxon>Calditrichia</taxon>
        <taxon>Calditrichales</taxon>
        <taxon>Calditrichaceae</taxon>
        <taxon>Caldithrix</taxon>
    </lineage>
</organism>
<dbReference type="InterPro" id="IPR009008">
    <property type="entry name" value="Val/Leu/Ile-tRNA-synth_edit"/>
</dbReference>
<keyword evidence="8" id="KW-0648">Protein biosynthesis</keyword>
<feature type="non-terminal residue" evidence="13">
    <location>
        <position position="352"/>
    </location>
</feature>
<feature type="domain" description="Leucyl-tRNA synthetase editing" evidence="12">
    <location>
        <begin position="244"/>
        <end position="300"/>
    </location>
</feature>
<evidence type="ECO:0000256" key="4">
    <source>
        <dbReference type="ARBA" id="ARBA00022490"/>
    </source>
</evidence>
<reference evidence="13" key="1">
    <citation type="journal article" date="2020" name="mSystems">
        <title>Genome- and Community-Level Interaction Insights into Carbon Utilization and Element Cycling Functions of Hydrothermarchaeota in Hydrothermal Sediment.</title>
        <authorList>
            <person name="Zhou Z."/>
            <person name="Liu Y."/>
            <person name="Xu W."/>
            <person name="Pan J."/>
            <person name="Luo Z.H."/>
            <person name="Li M."/>
        </authorList>
    </citation>
    <scope>NUCLEOTIDE SEQUENCE [LARGE SCALE GENOMIC DNA]</scope>
    <source>
        <strain evidence="13">HyVt-76</strain>
    </source>
</reference>
<keyword evidence="7" id="KW-0067">ATP-binding</keyword>
<keyword evidence="5 13" id="KW-0436">Ligase</keyword>
<dbReference type="PRINTS" id="PR00986">
    <property type="entry name" value="TRNASYNTHVAL"/>
</dbReference>
<dbReference type="Pfam" id="PF13603">
    <property type="entry name" value="tRNA-synt_1_2"/>
    <property type="match status" value="1"/>
</dbReference>
<dbReference type="Pfam" id="PF00133">
    <property type="entry name" value="tRNA-synt_1"/>
    <property type="match status" value="1"/>
</dbReference>
<evidence type="ECO:0000259" key="11">
    <source>
        <dbReference type="Pfam" id="PF00133"/>
    </source>
</evidence>
<comment type="caution">
    <text evidence="13">The sequence shown here is derived from an EMBL/GenBank/DDBJ whole genome shotgun (WGS) entry which is preliminary data.</text>
</comment>
<dbReference type="GO" id="GO:0005524">
    <property type="term" value="F:ATP binding"/>
    <property type="evidence" value="ECO:0007669"/>
    <property type="project" value="UniProtKB-KW"/>
</dbReference>
<dbReference type="FunFam" id="3.40.50.620:FF:000032">
    <property type="entry name" value="Valine--tRNA ligase"/>
    <property type="match status" value="1"/>
</dbReference>
<dbReference type="EMBL" id="DRTD01000271">
    <property type="protein sequence ID" value="HHE54866.1"/>
    <property type="molecule type" value="Genomic_DNA"/>
</dbReference>
<dbReference type="PANTHER" id="PTHR11946">
    <property type="entry name" value="VALYL-TRNA SYNTHETASES"/>
    <property type="match status" value="1"/>
</dbReference>
<dbReference type="PANTHER" id="PTHR11946:SF93">
    <property type="entry name" value="VALINE--TRNA LIGASE, CHLOROPLASTIC_MITOCHONDRIAL 2"/>
    <property type="match status" value="1"/>
</dbReference>